<proteinExistence type="predicted"/>
<dbReference type="GO" id="GO:0003688">
    <property type="term" value="F:DNA replication origin binding"/>
    <property type="evidence" value="ECO:0007669"/>
    <property type="project" value="TreeGrafter"/>
</dbReference>
<organism evidence="2 3">
    <name type="scientific">Mesobaculum littorinae</name>
    <dbReference type="NCBI Taxonomy" id="2486419"/>
    <lineage>
        <taxon>Bacteria</taxon>
        <taxon>Pseudomonadati</taxon>
        <taxon>Pseudomonadota</taxon>
        <taxon>Alphaproteobacteria</taxon>
        <taxon>Rhodobacterales</taxon>
        <taxon>Roseobacteraceae</taxon>
        <taxon>Mesobaculum</taxon>
    </lineage>
</organism>
<evidence type="ECO:0000259" key="1">
    <source>
        <dbReference type="Pfam" id="PF22688"/>
    </source>
</evidence>
<dbReference type="Gene3D" id="3.40.50.300">
    <property type="entry name" value="P-loop containing nucleotide triphosphate hydrolases"/>
    <property type="match status" value="1"/>
</dbReference>
<dbReference type="EMBL" id="RQXX01000001">
    <property type="protein sequence ID" value="RVV99405.1"/>
    <property type="molecule type" value="Genomic_DNA"/>
</dbReference>
<dbReference type="GO" id="GO:0006270">
    <property type="term" value="P:DNA replication initiation"/>
    <property type="evidence" value="ECO:0007669"/>
    <property type="project" value="TreeGrafter"/>
</dbReference>
<dbReference type="Proteomes" id="UP000285908">
    <property type="component" value="Unassembled WGS sequence"/>
</dbReference>
<gene>
    <name evidence="2" type="ORF">EKE94_01565</name>
</gene>
<reference evidence="2 3" key="1">
    <citation type="submission" date="2018-11" db="EMBL/GenBank/DDBJ databases">
        <title>Mesobaculum littorinae gen. nov., sp. nov., isolated from Littorina scabra that represents a novel genus of the order Rhodobacteraceae.</title>
        <authorList>
            <person name="Li F."/>
        </authorList>
    </citation>
    <scope>NUCLEOTIDE SEQUENCE [LARGE SCALE GENOMIC DNA]</scope>
    <source>
        <strain evidence="2 3">M0103</strain>
    </source>
</reference>
<dbReference type="PANTHER" id="PTHR30050:SF5">
    <property type="entry name" value="DNAA REGULATORY INACTIVATOR HDA"/>
    <property type="match status" value="1"/>
</dbReference>
<dbReference type="InterPro" id="IPR055199">
    <property type="entry name" value="Hda_lid"/>
</dbReference>
<sequence>MYSQLAFHLPVKEALGREAFFVAPANATAVALIEGWRAWPGGKLALSGPRGAGKTHLAHVWAAEAGARIIPATDLTEDMVPALADAPVAVEDVSAIAGCEDRERVLFHLHNLCLASGGRLLLTDERPPARWDITLPDLASRLEAATLARIEAPDDTLLAAVMFKLFSDRQLGVDEEVVTYLVPRMDRSFAHALAMVEALDARSLAEKREIRVPLAREVLADLADWPDAPHPRDSEPPEDR</sequence>
<dbReference type="GO" id="GO:0005886">
    <property type="term" value="C:plasma membrane"/>
    <property type="evidence" value="ECO:0007669"/>
    <property type="project" value="TreeGrafter"/>
</dbReference>
<evidence type="ECO:0000313" key="3">
    <source>
        <dbReference type="Proteomes" id="UP000285908"/>
    </source>
</evidence>
<keyword evidence="3" id="KW-1185">Reference proteome</keyword>
<dbReference type="PANTHER" id="PTHR30050">
    <property type="entry name" value="CHROMOSOMAL REPLICATION INITIATOR PROTEIN DNAA"/>
    <property type="match status" value="1"/>
</dbReference>
<dbReference type="AlphaFoldDB" id="A0A438ALC8"/>
<accession>A0A438ALC8</accession>
<dbReference type="RefSeq" id="WP_127904847.1">
    <property type="nucleotide sequence ID" value="NZ_RQXX01000001.1"/>
</dbReference>
<protein>
    <submittedName>
        <fullName evidence="2">Chromosomal replication initiator DnaA</fullName>
    </submittedName>
</protein>
<dbReference type="SUPFAM" id="SSF52540">
    <property type="entry name" value="P-loop containing nucleoside triphosphate hydrolases"/>
    <property type="match status" value="1"/>
</dbReference>
<dbReference type="InterPro" id="IPR027417">
    <property type="entry name" value="P-loop_NTPase"/>
</dbReference>
<feature type="domain" description="Hda lid" evidence="1">
    <location>
        <begin position="168"/>
        <end position="219"/>
    </location>
</feature>
<comment type="caution">
    <text evidence="2">The sequence shown here is derived from an EMBL/GenBank/DDBJ whole genome shotgun (WGS) entry which is preliminary data.</text>
</comment>
<evidence type="ECO:0000313" key="2">
    <source>
        <dbReference type="EMBL" id="RVV99405.1"/>
    </source>
</evidence>
<dbReference type="OrthoDB" id="7390113at2"/>
<name>A0A438ALC8_9RHOB</name>
<dbReference type="Gene3D" id="1.10.8.60">
    <property type="match status" value="1"/>
</dbReference>
<dbReference type="Pfam" id="PF22688">
    <property type="entry name" value="Hda_lid"/>
    <property type="match status" value="1"/>
</dbReference>